<dbReference type="Proteomes" id="UP000799777">
    <property type="component" value="Unassembled WGS sequence"/>
</dbReference>
<keyword evidence="2" id="KW-1185">Reference proteome</keyword>
<name>A0A9P4LMV1_9PLEO</name>
<evidence type="ECO:0000313" key="2">
    <source>
        <dbReference type="Proteomes" id="UP000799777"/>
    </source>
</evidence>
<proteinExistence type="predicted"/>
<reference evidence="1" key="1">
    <citation type="journal article" date="2020" name="Stud. Mycol.">
        <title>101 Dothideomycetes genomes: a test case for predicting lifestyles and emergence of pathogens.</title>
        <authorList>
            <person name="Haridas S."/>
            <person name="Albert R."/>
            <person name="Binder M."/>
            <person name="Bloem J."/>
            <person name="Labutti K."/>
            <person name="Salamov A."/>
            <person name="Andreopoulos B."/>
            <person name="Baker S."/>
            <person name="Barry K."/>
            <person name="Bills G."/>
            <person name="Bluhm B."/>
            <person name="Cannon C."/>
            <person name="Castanera R."/>
            <person name="Culley D."/>
            <person name="Daum C."/>
            <person name="Ezra D."/>
            <person name="Gonzalez J."/>
            <person name="Henrissat B."/>
            <person name="Kuo A."/>
            <person name="Liang C."/>
            <person name="Lipzen A."/>
            <person name="Lutzoni F."/>
            <person name="Magnuson J."/>
            <person name="Mondo S."/>
            <person name="Nolan M."/>
            <person name="Ohm R."/>
            <person name="Pangilinan J."/>
            <person name="Park H.-J."/>
            <person name="Ramirez L."/>
            <person name="Alfaro M."/>
            <person name="Sun H."/>
            <person name="Tritt A."/>
            <person name="Yoshinaga Y."/>
            <person name="Zwiers L.-H."/>
            <person name="Turgeon B."/>
            <person name="Goodwin S."/>
            <person name="Spatafora J."/>
            <person name="Crous P."/>
            <person name="Grigoriev I."/>
        </authorList>
    </citation>
    <scope>NUCLEOTIDE SEQUENCE</scope>
    <source>
        <strain evidence="1">CBS 110217</strain>
    </source>
</reference>
<gene>
    <name evidence="1" type="ORF">EK21DRAFT_113027</name>
</gene>
<dbReference type="AlphaFoldDB" id="A0A9P4LMV1"/>
<dbReference type="EMBL" id="ML978202">
    <property type="protein sequence ID" value="KAF2029294.1"/>
    <property type="molecule type" value="Genomic_DNA"/>
</dbReference>
<organism evidence="1 2">
    <name type="scientific">Setomelanomma holmii</name>
    <dbReference type="NCBI Taxonomy" id="210430"/>
    <lineage>
        <taxon>Eukaryota</taxon>
        <taxon>Fungi</taxon>
        <taxon>Dikarya</taxon>
        <taxon>Ascomycota</taxon>
        <taxon>Pezizomycotina</taxon>
        <taxon>Dothideomycetes</taxon>
        <taxon>Pleosporomycetidae</taxon>
        <taxon>Pleosporales</taxon>
        <taxon>Pleosporineae</taxon>
        <taxon>Phaeosphaeriaceae</taxon>
        <taxon>Setomelanomma</taxon>
    </lineage>
</organism>
<protein>
    <submittedName>
        <fullName evidence="1">Uncharacterized protein</fullName>
    </submittedName>
</protein>
<evidence type="ECO:0000313" key="1">
    <source>
        <dbReference type="EMBL" id="KAF2029294.1"/>
    </source>
</evidence>
<comment type="caution">
    <text evidence="1">The sequence shown here is derived from an EMBL/GenBank/DDBJ whole genome shotgun (WGS) entry which is preliminary data.</text>
</comment>
<sequence>MTHMLFHAPQLLKLELVDKEMYELASEIYYKHNTFVFSYSQTLASSTFKVRYPTAQVGQLIRNVELVIHLRGDFPSLDGPFGLLNYPDMLALLRPKRARYIRATSNHPLYLQSNAEIATRNSEVADTWQRVYVWSSSRNCLQAWQHLLPILHHLTVHVTIDRCLSMMRRELLRELSNSAKCFLRSKNVRVIVHMEKCQERSHPMRAMCDGQCGAILKQAIEYLLGG</sequence>
<accession>A0A9P4LMV1</accession>